<organism evidence="2 3">
    <name type="scientific">Kwoniella shivajii</name>
    <dbReference type="NCBI Taxonomy" id="564305"/>
    <lineage>
        <taxon>Eukaryota</taxon>
        <taxon>Fungi</taxon>
        <taxon>Dikarya</taxon>
        <taxon>Basidiomycota</taxon>
        <taxon>Agaricomycotina</taxon>
        <taxon>Tremellomycetes</taxon>
        <taxon>Tremellales</taxon>
        <taxon>Cryptococcaceae</taxon>
        <taxon>Kwoniella</taxon>
    </lineage>
</organism>
<protein>
    <submittedName>
        <fullName evidence="2">Uncharacterized protein</fullName>
    </submittedName>
</protein>
<accession>A0ABZ1CRU0</accession>
<dbReference type="GeneID" id="87952961"/>
<name>A0ABZ1CRU0_9TREE</name>
<feature type="region of interest" description="Disordered" evidence="1">
    <location>
        <begin position="316"/>
        <end position="343"/>
    </location>
</feature>
<dbReference type="Proteomes" id="UP001329825">
    <property type="component" value="Chromosome 1"/>
</dbReference>
<reference evidence="2 3" key="1">
    <citation type="submission" date="2024-01" db="EMBL/GenBank/DDBJ databases">
        <title>Comparative genomics of Cryptococcus and Kwoniella reveals pathogenesis evolution and contrasting modes of karyotype evolution via chromosome fusion or intercentromeric recombination.</title>
        <authorList>
            <person name="Coelho M.A."/>
            <person name="David-Palma M."/>
            <person name="Shea T."/>
            <person name="Bowers K."/>
            <person name="McGinley-Smith S."/>
            <person name="Mohammad A.W."/>
            <person name="Gnirke A."/>
            <person name="Yurkov A.M."/>
            <person name="Nowrousian M."/>
            <person name="Sun S."/>
            <person name="Cuomo C.A."/>
            <person name="Heitman J."/>
        </authorList>
    </citation>
    <scope>NUCLEOTIDE SEQUENCE [LARGE SCALE GENOMIC DNA]</scope>
    <source>
        <strain evidence="2">CBS 11374</strain>
    </source>
</reference>
<sequence length="566" mass="63026">MSSTIEDPGDWGIALPAFEGILTKQTRTLLRPFSRFSISSLFRSSTAPLPSISLMSPLLSLAATTPDDHLPSHKEVLKSLEGLKDFATQFKQVVIIRKFNVEDEGILECLAKLIEGYLAGVYVTSRSLWDDPITLGSLEEEAEELKIALKQSLQGFFVVHQILTQRNCPTNEADRHILGSLFPSNLSKFHHLSPLLAHPRQVIAYLQTHTTRPVAQPKFKSPIQISMTSAFPELVSDNEFLYVMSLLDILSSGIEKVEILNGPAISKNDRGMEDDCGRPLRVNMEIKILKCDLLLSVTTKKIGEVKKRALAKLEGVTHESEVESRGNDNASAGGKGTKGDQDDVKPDLIIIHDLSSIASTNQTGRVESDIPEEAQGVAWEMITEDSLVDCLQSAKNIIEQGQIDVLKSHIEASDWLGDEGVFYFKGQAENRKAKSPSLDPTERSDSESEFDFESDTEVDSLNGQDGSAHPCPLRTIFRLHDRYEEQRLAIWLNLPSSERCKMGWFMRGEDGKVGSTWDAFGLAVMMEYDTVTLLNHGLEADKLDKWVELASVKNTKRIKKRGRKMT</sequence>
<feature type="compositionally biased region" description="Basic and acidic residues" evidence="1">
    <location>
        <begin position="316"/>
        <end position="326"/>
    </location>
</feature>
<keyword evidence="3" id="KW-1185">Reference proteome</keyword>
<evidence type="ECO:0000313" key="2">
    <source>
        <dbReference type="EMBL" id="WRT63904.1"/>
    </source>
</evidence>
<gene>
    <name evidence="2" type="ORF">IL334_000830</name>
</gene>
<feature type="compositionally biased region" description="Acidic residues" evidence="1">
    <location>
        <begin position="447"/>
        <end position="458"/>
    </location>
</feature>
<dbReference type="EMBL" id="CP141881">
    <property type="protein sequence ID" value="WRT63904.1"/>
    <property type="molecule type" value="Genomic_DNA"/>
</dbReference>
<feature type="region of interest" description="Disordered" evidence="1">
    <location>
        <begin position="432"/>
        <end position="467"/>
    </location>
</feature>
<evidence type="ECO:0000256" key="1">
    <source>
        <dbReference type="SAM" id="MobiDB-lite"/>
    </source>
</evidence>
<dbReference type="RefSeq" id="XP_062788644.1">
    <property type="nucleotide sequence ID" value="XM_062932593.1"/>
</dbReference>
<evidence type="ECO:0000313" key="3">
    <source>
        <dbReference type="Proteomes" id="UP001329825"/>
    </source>
</evidence>
<proteinExistence type="predicted"/>